<dbReference type="SUPFAM" id="SSF52499">
    <property type="entry name" value="Isochorismatase-like hydrolases"/>
    <property type="match status" value="1"/>
</dbReference>
<reference evidence="4 5" key="1">
    <citation type="submission" date="2024-01" db="EMBL/GenBank/DDBJ databases">
        <authorList>
            <person name="Deng Y."/>
            <person name="Su J."/>
        </authorList>
    </citation>
    <scope>NUCLEOTIDE SEQUENCE [LARGE SCALE GENOMIC DNA]</scope>
    <source>
        <strain evidence="4 5">CPCC 100088</strain>
    </source>
</reference>
<keyword evidence="1 4" id="KW-0378">Hydrolase</keyword>
<keyword evidence="5" id="KW-1185">Reference proteome</keyword>
<evidence type="ECO:0000313" key="4">
    <source>
        <dbReference type="EMBL" id="MER5173738.1"/>
    </source>
</evidence>
<dbReference type="InterPro" id="IPR000868">
    <property type="entry name" value="Isochorismatase-like_dom"/>
</dbReference>
<gene>
    <name evidence="4" type="ORF">VSX56_18420</name>
</gene>
<evidence type="ECO:0000313" key="5">
    <source>
        <dbReference type="Proteomes" id="UP001438953"/>
    </source>
</evidence>
<dbReference type="PANTHER" id="PTHR43540">
    <property type="entry name" value="PEROXYUREIDOACRYLATE/UREIDOACRYLATE AMIDOHYDROLASE-RELATED"/>
    <property type="match status" value="1"/>
</dbReference>
<organism evidence="4 5">
    <name type="scientific">Thioclava kandeliae</name>
    <dbReference type="NCBI Taxonomy" id="3070818"/>
    <lineage>
        <taxon>Bacteria</taxon>
        <taxon>Pseudomonadati</taxon>
        <taxon>Pseudomonadota</taxon>
        <taxon>Alphaproteobacteria</taxon>
        <taxon>Rhodobacterales</taxon>
        <taxon>Paracoccaceae</taxon>
        <taxon>Thioclava</taxon>
    </lineage>
</organism>
<proteinExistence type="predicted"/>
<dbReference type="GO" id="GO:0016787">
    <property type="term" value="F:hydrolase activity"/>
    <property type="evidence" value="ECO:0007669"/>
    <property type="project" value="UniProtKB-KW"/>
</dbReference>
<accession>A0ABV1SLF5</accession>
<evidence type="ECO:0000256" key="1">
    <source>
        <dbReference type="ARBA" id="ARBA00022801"/>
    </source>
</evidence>
<dbReference type="CDD" id="cd00431">
    <property type="entry name" value="cysteine_hydrolases"/>
    <property type="match status" value="1"/>
</dbReference>
<dbReference type="InterPro" id="IPR036380">
    <property type="entry name" value="Isochorismatase-like_sf"/>
</dbReference>
<dbReference type="RefSeq" id="WP_339114685.1">
    <property type="nucleotide sequence ID" value="NZ_JAYWLC010000027.1"/>
</dbReference>
<reference evidence="4 5" key="2">
    <citation type="submission" date="2024-06" db="EMBL/GenBank/DDBJ databases">
        <title>Thioclava kandeliae sp. nov. from a rhizosphere soil sample of Kandelia candel in a mangrove.</title>
        <authorList>
            <person name="Mu T."/>
        </authorList>
    </citation>
    <scope>NUCLEOTIDE SEQUENCE [LARGE SCALE GENOMIC DNA]</scope>
    <source>
        <strain evidence="4 5">CPCC 100088</strain>
    </source>
</reference>
<evidence type="ECO:0000259" key="3">
    <source>
        <dbReference type="Pfam" id="PF00857"/>
    </source>
</evidence>
<dbReference type="InterPro" id="IPR050272">
    <property type="entry name" value="Isochorismatase-like_hydrls"/>
</dbReference>
<dbReference type="EMBL" id="JAYWLC010000027">
    <property type="protein sequence ID" value="MER5173738.1"/>
    <property type="molecule type" value="Genomic_DNA"/>
</dbReference>
<dbReference type="PANTHER" id="PTHR43540:SF6">
    <property type="entry name" value="ISOCHORISMATASE-LIKE DOMAIN-CONTAINING PROTEIN"/>
    <property type="match status" value="1"/>
</dbReference>
<dbReference type="Gene3D" id="3.40.50.850">
    <property type="entry name" value="Isochorismatase-like"/>
    <property type="match status" value="1"/>
</dbReference>
<dbReference type="Proteomes" id="UP001438953">
    <property type="component" value="Unassembled WGS sequence"/>
</dbReference>
<name>A0ABV1SLF5_9RHOB</name>
<comment type="caution">
    <text evidence="4">The sequence shown here is derived from an EMBL/GenBank/DDBJ whole genome shotgun (WGS) entry which is preliminary data.</text>
</comment>
<evidence type="ECO:0000256" key="2">
    <source>
        <dbReference type="SAM" id="MobiDB-lite"/>
    </source>
</evidence>
<feature type="region of interest" description="Disordered" evidence="2">
    <location>
        <begin position="1"/>
        <end position="24"/>
    </location>
</feature>
<sequence>MHNIKMTPASLARGKHNRNGRDHAFETIDPSRTAHIIVDLQNGFMEEGAVSEVPVARDIVPNVNDLSRAVRAAGGVNIFLRYTYDPDEKKQWNSWYGSMLGTPFSEGLKKGFTAGEHDHALWPGLDVAEGEAILDKTRFSGFIQGTCDLQRVLEDLDIDTVLITGTVTNCCSEATARDAHQLSYKVIFISDGNAALNDDEHNGSLDSLYPVYADIRSTKEVVGLLQAGAESRAAAE</sequence>
<feature type="domain" description="Isochorismatase-like" evidence="3">
    <location>
        <begin position="33"/>
        <end position="219"/>
    </location>
</feature>
<dbReference type="Pfam" id="PF00857">
    <property type="entry name" value="Isochorismatase"/>
    <property type="match status" value="1"/>
</dbReference>
<protein>
    <submittedName>
        <fullName evidence="4">Cysteine hydrolase</fullName>
    </submittedName>
</protein>